<gene>
    <name evidence="1" type="ORF">SARC_14640</name>
</gene>
<dbReference type="Gene3D" id="1.25.40.120">
    <property type="entry name" value="Protein prenylyltransferase"/>
    <property type="match status" value="1"/>
</dbReference>
<dbReference type="OrthoDB" id="272289at2759"/>
<dbReference type="RefSeq" id="XP_014146703.1">
    <property type="nucleotide sequence ID" value="XM_014291228.1"/>
</dbReference>
<dbReference type="AlphaFoldDB" id="A0A0L0F8C7"/>
<reference evidence="1 2" key="1">
    <citation type="submission" date="2011-02" db="EMBL/GenBank/DDBJ databases">
        <title>The Genome Sequence of Sphaeroforma arctica JP610.</title>
        <authorList>
            <consortium name="The Broad Institute Genome Sequencing Platform"/>
            <person name="Russ C."/>
            <person name="Cuomo C."/>
            <person name="Young S.K."/>
            <person name="Zeng Q."/>
            <person name="Gargeya S."/>
            <person name="Alvarado L."/>
            <person name="Berlin A."/>
            <person name="Chapman S.B."/>
            <person name="Chen Z."/>
            <person name="Freedman E."/>
            <person name="Gellesch M."/>
            <person name="Goldberg J."/>
            <person name="Griggs A."/>
            <person name="Gujja S."/>
            <person name="Heilman E."/>
            <person name="Heiman D."/>
            <person name="Howarth C."/>
            <person name="Mehta T."/>
            <person name="Neiman D."/>
            <person name="Pearson M."/>
            <person name="Roberts A."/>
            <person name="Saif S."/>
            <person name="Shea T."/>
            <person name="Shenoy N."/>
            <person name="Sisk P."/>
            <person name="Stolte C."/>
            <person name="Sykes S."/>
            <person name="White J."/>
            <person name="Yandava C."/>
            <person name="Burger G."/>
            <person name="Gray M.W."/>
            <person name="Holland P.W.H."/>
            <person name="King N."/>
            <person name="Lang F.B.F."/>
            <person name="Roger A.J."/>
            <person name="Ruiz-Trillo I."/>
            <person name="Haas B."/>
            <person name="Nusbaum C."/>
            <person name="Birren B."/>
        </authorList>
    </citation>
    <scope>NUCLEOTIDE SEQUENCE [LARGE SCALE GENOMIC DNA]</scope>
    <source>
        <strain evidence="1 2">JP610</strain>
    </source>
</reference>
<dbReference type="STRING" id="667725.A0A0L0F8C7"/>
<dbReference type="EMBL" id="KQ246485">
    <property type="protein sequence ID" value="KNC72801.1"/>
    <property type="molecule type" value="Genomic_DNA"/>
</dbReference>
<proteinExistence type="predicted"/>
<protein>
    <submittedName>
        <fullName evidence="1">Uncharacterized protein</fullName>
    </submittedName>
</protein>
<name>A0A0L0F8C7_9EUKA</name>
<dbReference type="eggNOG" id="KOG0530">
    <property type="taxonomic scope" value="Eukaryota"/>
</dbReference>
<accession>A0A0L0F8C7</accession>
<evidence type="ECO:0000313" key="2">
    <source>
        <dbReference type="Proteomes" id="UP000054560"/>
    </source>
</evidence>
<dbReference type="Proteomes" id="UP000054560">
    <property type="component" value="Unassembled WGS sequence"/>
</dbReference>
<evidence type="ECO:0000313" key="1">
    <source>
        <dbReference type="EMBL" id="KNC72801.1"/>
    </source>
</evidence>
<feature type="non-terminal residue" evidence="1">
    <location>
        <position position="84"/>
    </location>
</feature>
<organism evidence="1 2">
    <name type="scientific">Sphaeroforma arctica JP610</name>
    <dbReference type="NCBI Taxonomy" id="667725"/>
    <lineage>
        <taxon>Eukaryota</taxon>
        <taxon>Ichthyosporea</taxon>
        <taxon>Ichthyophonida</taxon>
        <taxon>Sphaeroforma</taxon>
    </lineage>
</organism>
<dbReference type="SUPFAM" id="SSF48439">
    <property type="entry name" value="Protein prenylyltransferase"/>
    <property type="match status" value="1"/>
</dbReference>
<sequence length="84" mass="9605">MMAYADRKEWEDVVPIEQDDGPNPPCAISYSKAYVDAMNYFRAVMHTCEKSQRAFDLTTGGCQCFGLAFHMKRMKRIFAIDVVS</sequence>
<dbReference type="GeneID" id="25915144"/>
<keyword evidence="2" id="KW-1185">Reference proteome</keyword>